<dbReference type="GO" id="GO:0005524">
    <property type="term" value="F:ATP binding"/>
    <property type="evidence" value="ECO:0007669"/>
    <property type="project" value="UniProtKB-KW"/>
</dbReference>
<keyword evidence="9" id="KW-0540">Nuclease</keyword>
<reference evidence="31" key="1">
    <citation type="submission" date="2021-04" db="EMBL/GenBank/DDBJ databases">
        <authorList>
            <consortium name="Molecular Ecology Group"/>
        </authorList>
    </citation>
    <scope>NUCLEOTIDE SEQUENCE</scope>
</reference>
<dbReference type="Gene3D" id="3.90.320.10">
    <property type="match status" value="1"/>
</dbReference>
<dbReference type="FunFam" id="3.40.50.300:FF:001170">
    <property type="entry name" value="DNA replication helicase Dna2"/>
    <property type="match status" value="1"/>
</dbReference>
<dbReference type="InterPro" id="IPR041679">
    <property type="entry name" value="DNA2/NAM7-like_C"/>
</dbReference>
<evidence type="ECO:0000256" key="15">
    <source>
        <dbReference type="ARBA" id="ARBA00022806"/>
    </source>
</evidence>
<comment type="catalytic activity">
    <reaction evidence="25">
        <text>ATP + H2O = ADP + phosphate + H(+)</text>
        <dbReference type="Rhea" id="RHEA:13065"/>
        <dbReference type="ChEBI" id="CHEBI:15377"/>
        <dbReference type="ChEBI" id="CHEBI:15378"/>
        <dbReference type="ChEBI" id="CHEBI:30616"/>
        <dbReference type="ChEBI" id="CHEBI:43474"/>
        <dbReference type="ChEBI" id="CHEBI:456216"/>
        <dbReference type="EC" id="3.6.4.12"/>
    </reaction>
</comment>
<keyword evidence="8" id="KW-0235">DNA replication</keyword>
<dbReference type="Pfam" id="PF13087">
    <property type="entry name" value="AAA_12"/>
    <property type="match status" value="1"/>
</dbReference>
<evidence type="ECO:0000256" key="20">
    <source>
        <dbReference type="ARBA" id="ARBA00023128"/>
    </source>
</evidence>
<evidence type="ECO:0000256" key="9">
    <source>
        <dbReference type="ARBA" id="ARBA00022722"/>
    </source>
</evidence>
<dbReference type="GO" id="GO:0006281">
    <property type="term" value="P:DNA repair"/>
    <property type="evidence" value="ECO:0007669"/>
    <property type="project" value="UniProtKB-KW"/>
</dbReference>
<comment type="similarity">
    <text evidence="4">Belongs to the DNA2/NAM7 helicase family.</text>
</comment>
<keyword evidence="18" id="KW-0411">Iron-sulfur</keyword>
<dbReference type="FunFam" id="3.40.50.300:FF:000789">
    <property type="entry name" value="DNA replication ATP-dependent helicase/nuclease DNA2"/>
    <property type="match status" value="1"/>
</dbReference>
<dbReference type="InterPro" id="IPR027417">
    <property type="entry name" value="P-loop_NTPase"/>
</dbReference>
<dbReference type="SUPFAM" id="SSF52540">
    <property type="entry name" value="P-loop containing nucleoside triphosphate hydrolases"/>
    <property type="match status" value="1"/>
</dbReference>
<feature type="domain" description="DNA2 rift barrel" evidence="30">
    <location>
        <begin position="1422"/>
        <end position="1531"/>
    </location>
</feature>
<dbReference type="InterPro" id="IPR045055">
    <property type="entry name" value="DNA2/NAM7-like"/>
</dbReference>
<evidence type="ECO:0000256" key="26">
    <source>
        <dbReference type="SAM" id="MobiDB-lite"/>
    </source>
</evidence>
<dbReference type="Pfam" id="PF13086">
    <property type="entry name" value="AAA_11"/>
    <property type="match status" value="2"/>
</dbReference>
<evidence type="ECO:0000256" key="1">
    <source>
        <dbReference type="ARBA" id="ARBA00001966"/>
    </source>
</evidence>
<keyword evidence="20" id="KW-0496">Mitochondrion</keyword>
<protein>
    <recommendedName>
        <fullName evidence="6">DNA replication ATP-dependent helicase/nuclease DNA2</fullName>
        <ecNumber evidence="5">3.6.4.12</ecNumber>
    </recommendedName>
    <alternativeName>
        <fullName evidence="24">DNA replication ATP-dependent helicase-like homolog</fullName>
    </alternativeName>
</protein>
<proteinExistence type="inferred from homology"/>
<evidence type="ECO:0000313" key="31">
    <source>
        <dbReference type="EMBL" id="CAG5133176.1"/>
    </source>
</evidence>
<organism evidence="31 32">
    <name type="scientific">Candidula unifasciata</name>
    <dbReference type="NCBI Taxonomy" id="100452"/>
    <lineage>
        <taxon>Eukaryota</taxon>
        <taxon>Metazoa</taxon>
        <taxon>Spiralia</taxon>
        <taxon>Lophotrochozoa</taxon>
        <taxon>Mollusca</taxon>
        <taxon>Gastropoda</taxon>
        <taxon>Heterobranchia</taxon>
        <taxon>Euthyneura</taxon>
        <taxon>Panpulmonata</taxon>
        <taxon>Eupulmonata</taxon>
        <taxon>Stylommatophora</taxon>
        <taxon>Helicina</taxon>
        <taxon>Helicoidea</taxon>
        <taxon>Geomitridae</taxon>
        <taxon>Candidula</taxon>
    </lineage>
</organism>
<evidence type="ECO:0000313" key="32">
    <source>
        <dbReference type="Proteomes" id="UP000678393"/>
    </source>
</evidence>
<keyword evidence="17" id="KW-0408">Iron</keyword>
<keyword evidence="15" id="KW-0347">Helicase</keyword>
<dbReference type="InterPro" id="IPR048459">
    <property type="entry name" value="DNA2_Rift"/>
</dbReference>
<keyword evidence="10" id="KW-0479">Metal-binding</keyword>
<dbReference type="Gene3D" id="3.40.50.300">
    <property type="entry name" value="P-loop containing nucleotide triphosphate hydrolases"/>
    <property type="match status" value="2"/>
</dbReference>
<name>A0A8S4A2A0_9EUPU</name>
<keyword evidence="32" id="KW-1185">Reference proteome</keyword>
<dbReference type="GO" id="GO:0017108">
    <property type="term" value="F:5'-flap endonuclease activity"/>
    <property type="evidence" value="ECO:0007669"/>
    <property type="project" value="TreeGrafter"/>
</dbReference>
<dbReference type="GO" id="GO:0005739">
    <property type="term" value="C:mitochondrion"/>
    <property type="evidence" value="ECO:0007669"/>
    <property type="project" value="UniProtKB-SubCell"/>
</dbReference>
<dbReference type="GO" id="GO:0071932">
    <property type="term" value="P:replication fork reversal"/>
    <property type="evidence" value="ECO:0007669"/>
    <property type="project" value="TreeGrafter"/>
</dbReference>
<dbReference type="InterPro" id="IPR014808">
    <property type="entry name" value="DNA_replication_fac_Dna2_N"/>
</dbReference>
<sequence length="1997" mass="222993">MAKPGKKKEKSQKDEKQTKISAFFENKPPMKAEESKLFTSVYNVPVKGAQRLTSVKDRHRELGIGATSKHRAAELAKGHNSKFKQSKEKDDDDVVFIDAEEPVPCMDEKSKDRKTILLCRDDKSDTFCRSLKVCEENSIHNISNTLGYKHSEKHNSDSLPIKCGSDSFSQVKNRSDKNHVACYSQEAHSFSDEVLASDCVQATSFETAEASFTTPTKQAVQGTSCEGSDSSPDIICETPNVDRVLGPAAVRRKNAQASRSFLCPKNLLGVQPGLKPAHLRMKQLRGASSLAGKVSISFTPSLQTGEPSAGQLRNVSMDVDIDTVQNDTTGPTSCLGSQLVEHASLTHIKPFQDSLQKNINMGKDETAVKEKPEIPHPDMFCIPETQFCDVVPDLETKSDSEEDFEANQAVGRNCQMNIQPQFQPTDKLWSPRHKEAIEQYIKEVDSASFNDLEFRPNGIMHSNPNKATQGLATEVDFISNVNKIASKTSSLHTQTVRNGTDPTFEIVKTRSKLIDALEAADSKAEIKEENLWMAERLMKHFSSDDFSHSMEEQLQDPQTTPVKVYGEDKHAIKRQAKPGLSPCSKRQLKDSFTNLKDEASMSSLSKGPWRDTFTKTHSLESLGPDTRPTKGRLTENRAYQFGFKKKGNLENRKVTLENDKLLSELLGQLKSPSKSESKATSHALKELNPFPKLAFDKERSSAAVFSKNSKMCKEMSAKPSDNIKSLLQNDIEILHQLFGQDVPDSEEPEQENSTVAMCTELPVLQQDFGRDSKASHTFPNNFLTSNESAQEDAIVILDDTQNMDVENSECFIVEDNSDNCLGNPSRTAESHKTCESHEAPEPSSVFESHNIPESQDSHTASHKITERHPDLNQTTETLPVIETYNTKEILLPDSTPHISYDFTSKPFKATSPLNVITECDKHYTGLEHKPSDRNKQTTVSNFPYTMISEASSQQYVSIRECAAEESRQAAQMSHNSDFTKGDFDDDSTWNINSTIRTTDLSTEFKFTDLWNRFTVLDVVHDRAKDEVCLTLACSRTRTVSHCNLRGFWTDTVVCKDDTVNIVGSFNNNLCIIDDKHGLVIVNPDLLLSGTLVVSSTFCARKSVLNEKFKGVDGGNIQMLHGSVIHSLFQSVLKEGVRDEKAIWKMAVALLRSNKFLHEMYSQGVQDGSVMEEIGQYIPSLISWLTKHTPAPGQAGRARLKESDVLIQEIHDIEENIWSPRFGLKGKIDVTVKARLRKPNNVEEVKILPLELKTGKASFSHEHNGQVMLYSMMSSDRREDPEEGILLYLKHGQMETVPVKPQSQSGLIQLRNNLAHYLAQGVRQETTATGQLTYQLGQLPQPINNQKACSRCAHLLNCSIYQRAVDHVVHQERHAMSVLVPEALQHLTEMELSYFTHWMLCLDLEQQESQKKHLSQIWRASSLERERNGECLGNLMIAGSELDIPESQCFNEGRGCSLTFTRDPSQSGTPLDTVGLVTNDMVVISSEDGRYIALATGFVRRISHHVVEVVVDRDYLHDTSAFANLRFRLDKNDSFSTSGYLCTNLSRLMESNPRATYLRDLIIKLRPPEFELQFSKSNFQKVAGVLKPLNKQQRRAILKVLMCKDYVLIKGFPGTGKTATIVALVKILHLIGQSVLLTSYTHSAVDNILLKLKESDIPFLRLGRRGRIHPLILPHSAEVLTSSTAINTVQELKKFYNSYDVVATSALGVNHPMFKQRQFDLCIVDEASQVLQPACLGPLFHCRKFVLVGDPKQLPPVVQSRAARNLRMDESLFARLDDTGATYDLCLQYRMNRVIMELSNSLVYEGKLQCGSSSVAEQCCHFNESAILNCPSWMKNALSCSLERSVVFVDTGKVSCAETSDGKGITNVTEAELVVSLVRTLIKANVSEDEIGVISPYRSQVRLIKQKILGCGDLLNVEVNTVDQYQGRDKSIIAVSFVRSQSAGELLKDLRRLNVALTRARHKLILIGSASALKSYEHVANILSHLEATGNIIEVTDM</sequence>
<evidence type="ECO:0000256" key="17">
    <source>
        <dbReference type="ARBA" id="ARBA00023004"/>
    </source>
</evidence>
<feature type="compositionally biased region" description="Polar residues" evidence="26">
    <location>
        <begin position="845"/>
        <end position="858"/>
    </location>
</feature>
<evidence type="ECO:0000256" key="6">
    <source>
        <dbReference type="ARBA" id="ARBA00021516"/>
    </source>
</evidence>
<evidence type="ECO:0000256" key="2">
    <source>
        <dbReference type="ARBA" id="ARBA00004123"/>
    </source>
</evidence>
<evidence type="ECO:0000256" key="18">
    <source>
        <dbReference type="ARBA" id="ARBA00023014"/>
    </source>
</evidence>
<dbReference type="InterPro" id="IPR047187">
    <property type="entry name" value="SF1_C_Upf1"/>
</dbReference>
<evidence type="ECO:0000256" key="19">
    <source>
        <dbReference type="ARBA" id="ARBA00023125"/>
    </source>
</evidence>
<evidence type="ECO:0000259" key="30">
    <source>
        <dbReference type="Pfam" id="PF21123"/>
    </source>
</evidence>
<dbReference type="GO" id="GO:0017116">
    <property type="term" value="F:single-stranded DNA helicase activity"/>
    <property type="evidence" value="ECO:0007669"/>
    <property type="project" value="InterPro"/>
</dbReference>
<feature type="compositionally biased region" description="Polar residues" evidence="26">
    <location>
        <begin position="818"/>
        <end position="827"/>
    </location>
</feature>
<evidence type="ECO:0000259" key="28">
    <source>
        <dbReference type="Pfam" id="PF13086"/>
    </source>
</evidence>
<keyword evidence="7" id="KW-0004">4Fe-4S</keyword>
<dbReference type="Proteomes" id="UP000678393">
    <property type="component" value="Unassembled WGS sequence"/>
</dbReference>
<dbReference type="PANTHER" id="PTHR10887:SF433">
    <property type="entry name" value="DNA REPLICATION ATP-DEPENDENT HELICASE_NUCLEASE DNA2"/>
    <property type="match status" value="1"/>
</dbReference>
<evidence type="ECO:0000256" key="23">
    <source>
        <dbReference type="ARBA" id="ARBA00023268"/>
    </source>
</evidence>
<evidence type="ECO:0000256" key="7">
    <source>
        <dbReference type="ARBA" id="ARBA00022485"/>
    </source>
</evidence>
<evidence type="ECO:0000256" key="8">
    <source>
        <dbReference type="ARBA" id="ARBA00022705"/>
    </source>
</evidence>
<dbReference type="GO" id="GO:0003677">
    <property type="term" value="F:DNA binding"/>
    <property type="evidence" value="ECO:0007669"/>
    <property type="project" value="UniProtKB-KW"/>
</dbReference>
<keyword evidence="21" id="KW-0234">DNA repair</keyword>
<dbReference type="CDD" id="cd22318">
    <property type="entry name" value="DNA2_N-like"/>
    <property type="match status" value="1"/>
</dbReference>
<keyword evidence="19" id="KW-0238">DNA-binding</keyword>
<accession>A0A8S4A2A0</accession>
<dbReference type="GO" id="GO:0046872">
    <property type="term" value="F:metal ion binding"/>
    <property type="evidence" value="ECO:0007669"/>
    <property type="project" value="UniProtKB-KW"/>
</dbReference>
<comment type="caution">
    <text evidence="31">The sequence shown here is derived from an EMBL/GenBank/DDBJ whole genome shotgun (WGS) entry which is preliminary data.</text>
</comment>
<evidence type="ECO:0000259" key="27">
    <source>
        <dbReference type="Pfam" id="PF08696"/>
    </source>
</evidence>
<dbReference type="EMBL" id="CAJHNH020005990">
    <property type="protein sequence ID" value="CAG5133176.1"/>
    <property type="molecule type" value="Genomic_DNA"/>
</dbReference>
<evidence type="ECO:0000256" key="24">
    <source>
        <dbReference type="ARBA" id="ARBA00032548"/>
    </source>
</evidence>
<comment type="cofactor">
    <cofactor evidence="1">
        <name>[4Fe-4S] cluster</name>
        <dbReference type="ChEBI" id="CHEBI:49883"/>
    </cofactor>
</comment>
<dbReference type="Pfam" id="PF08696">
    <property type="entry name" value="Dna2"/>
    <property type="match status" value="1"/>
</dbReference>
<feature type="domain" description="DNA2/NAM7 helicase helicase" evidence="28">
    <location>
        <begin position="1588"/>
        <end position="1683"/>
    </location>
</feature>
<keyword evidence="11" id="KW-0547">Nucleotide-binding</keyword>
<keyword evidence="23" id="KW-0511">Multifunctional enzyme</keyword>
<dbReference type="Pfam" id="PF21123">
    <property type="entry name" value="Dna2_Rift"/>
    <property type="match status" value="1"/>
</dbReference>
<dbReference type="InterPro" id="IPR011604">
    <property type="entry name" value="PDDEXK-like_dom_sf"/>
</dbReference>
<evidence type="ECO:0000256" key="16">
    <source>
        <dbReference type="ARBA" id="ARBA00022840"/>
    </source>
</evidence>
<keyword evidence="13" id="KW-0227">DNA damage</keyword>
<feature type="compositionally biased region" description="Basic and acidic residues" evidence="26">
    <location>
        <begin position="828"/>
        <end position="840"/>
    </location>
</feature>
<evidence type="ECO:0000256" key="3">
    <source>
        <dbReference type="ARBA" id="ARBA00004173"/>
    </source>
</evidence>
<keyword evidence="16" id="KW-0067">ATP-binding</keyword>
<dbReference type="PANTHER" id="PTHR10887">
    <property type="entry name" value="DNA2/NAM7 HELICASE FAMILY"/>
    <property type="match status" value="1"/>
</dbReference>
<evidence type="ECO:0000256" key="22">
    <source>
        <dbReference type="ARBA" id="ARBA00023242"/>
    </source>
</evidence>
<feature type="region of interest" description="Disordered" evidence="26">
    <location>
        <begin position="818"/>
        <end position="863"/>
    </location>
</feature>
<evidence type="ECO:0000256" key="5">
    <source>
        <dbReference type="ARBA" id="ARBA00012551"/>
    </source>
</evidence>
<evidence type="ECO:0000256" key="11">
    <source>
        <dbReference type="ARBA" id="ARBA00022741"/>
    </source>
</evidence>
<evidence type="ECO:0000256" key="13">
    <source>
        <dbReference type="ARBA" id="ARBA00022763"/>
    </source>
</evidence>
<keyword evidence="22" id="KW-0539">Nucleus</keyword>
<keyword evidence="14" id="KW-0378">Hydrolase</keyword>
<dbReference type="EC" id="3.6.4.12" evidence="5"/>
<dbReference type="OrthoDB" id="306218at2759"/>
<feature type="domain" description="DNA replication factor Dna2 N-terminal" evidence="27">
    <location>
        <begin position="1037"/>
        <end position="1232"/>
    </location>
</feature>
<dbReference type="CDD" id="cd18808">
    <property type="entry name" value="SF1_C_Upf1"/>
    <property type="match status" value="1"/>
</dbReference>
<evidence type="ECO:0000256" key="25">
    <source>
        <dbReference type="ARBA" id="ARBA00047995"/>
    </source>
</evidence>
<keyword evidence="12" id="KW-0255">Endonuclease</keyword>
<feature type="region of interest" description="Disordered" evidence="26">
    <location>
        <begin position="1"/>
        <end position="21"/>
    </location>
</feature>
<evidence type="ECO:0000256" key="10">
    <source>
        <dbReference type="ARBA" id="ARBA00022723"/>
    </source>
</evidence>
<evidence type="ECO:0000259" key="29">
    <source>
        <dbReference type="Pfam" id="PF13087"/>
    </source>
</evidence>
<gene>
    <name evidence="31" type="ORF">CUNI_LOCUS18734</name>
</gene>
<evidence type="ECO:0000256" key="12">
    <source>
        <dbReference type="ARBA" id="ARBA00022759"/>
    </source>
</evidence>
<evidence type="ECO:0000256" key="21">
    <source>
        <dbReference type="ARBA" id="ARBA00023204"/>
    </source>
</evidence>
<feature type="compositionally biased region" description="Basic residues" evidence="26">
    <location>
        <begin position="1"/>
        <end position="10"/>
    </location>
</feature>
<dbReference type="GO" id="GO:0051539">
    <property type="term" value="F:4 iron, 4 sulfur cluster binding"/>
    <property type="evidence" value="ECO:0007669"/>
    <property type="project" value="UniProtKB-KW"/>
</dbReference>
<dbReference type="InterPro" id="IPR026851">
    <property type="entry name" value="Dna2/JHS1_DEXXQ-box"/>
</dbReference>
<evidence type="ECO:0000256" key="4">
    <source>
        <dbReference type="ARBA" id="ARBA00007913"/>
    </source>
</evidence>
<dbReference type="GO" id="GO:0005634">
    <property type="term" value="C:nucleus"/>
    <property type="evidence" value="ECO:0007669"/>
    <property type="project" value="UniProtKB-SubCell"/>
</dbReference>
<dbReference type="CDD" id="cd18041">
    <property type="entry name" value="DEXXQc_DNA2"/>
    <property type="match status" value="1"/>
</dbReference>
<feature type="domain" description="DNA2/NAM7 helicase helicase" evidence="28">
    <location>
        <begin position="1692"/>
        <end position="1760"/>
    </location>
</feature>
<evidence type="ECO:0000256" key="14">
    <source>
        <dbReference type="ARBA" id="ARBA00022801"/>
    </source>
</evidence>
<feature type="domain" description="DNA2/NAM7 helicase-like C-terminal" evidence="29">
    <location>
        <begin position="1767"/>
        <end position="1969"/>
    </location>
</feature>
<dbReference type="InterPro" id="IPR041677">
    <property type="entry name" value="DNA2/NAM7_AAA_11"/>
</dbReference>
<comment type="subcellular location">
    <subcellularLocation>
        <location evidence="3">Mitochondrion</location>
    </subcellularLocation>
    <subcellularLocation>
        <location evidence="2">Nucleus</location>
    </subcellularLocation>
</comment>